<dbReference type="Proteomes" id="UP001439875">
    <property type="component" value="Unassembled WGS sequence"/>
</dbReference>
<protein>
    <submittedName>
        <fullName evidence="1">Uncharacterized protein</fullName>
    </submittedName>
</protein>
<dbReference type="EMBL" id="JBBMEW010000036">
    <property type="protein sequence ID" value="MEQ2529445.1"/>
    <property type="molecule type" value="Genomic_DNA"/>
</dbReference>
<comment type="caution">
    <text evidence="1">The sequence shown here is derived from an EMBL/GenBank/DDBJ whole genome shotgun (WGS) entry which is preliminary data.</text>
</comment>
<evidence type="ECO:0000313" key="2">
    <source>
        <dbReference type="Proteomes" id="UP001439875"/>
    </source>
</evidence>
<accession>A0ACC6SH40</accession>
<sequence length="43" mass="4865">MKDQIVSIKKEWPKGGDGYKVVRVEVSDPSENLYAVCTPIKKQ</sequence>
<name>A0ACC6SH40_9BACI</name>
<organism evidence="1 2">
    <name type="scientific">Robertmurraya yapensis</name>
    <name type="common">ex Hitch et al 2024</name>
    <dbReference type="NCBI Taxonomy" id="3133160"/>
    <lineage>
        <taxon>Bacteria</taxon>
        <taxon>Bacillati</taxon>
        <taxon>Bacillota</taxon>
        <taxon>Bacilli</taxon>
        <taxon>Bacillales</taxon>
        <taxon>Bacillaceae</taxon>
        <taxon>Robertmurraya</taxon>
    </lineage>
</organism>
<reference evidence="1" key="1">
    <citation type="submission" date="2024-03" db="EMBL/GenBank/DDBJ databases">
        <title>Human intestinal bacterial collection.</title>
        <authorList>
            <person name="Pauvert C."/>
            <person name="Hitch T.C.A."/>
            <person name="Clavel T."/>
        </authorList>
    </citation>
    <scope>NUCLEOTIDE SEQUENCE</scope>
    <source>
        <strain evidence="1">CLA-AA-H227</strain>
    </source>
</reference>
<gene>
    <name evidence="1" type="ORF">WMO40_22495</name>
</gene>
<keyword evidence="2" id="KW-1185">Reference proteome</keyword>
<evidence type="ECO:0000313" key="1">
    <source>
        <dbReference type="EMBL" id="MEQ2529445.1"/>
    </source>
</evidence>
<proteinExistence type="predicted"/>